<evidence type="ECO:0000313" key="11">
    <source>
        <dbReference type="Proteomes" id="UP000192911"/>
    </source>
</evidence>
<evidence type="ECO:0000256" key="8">
    <source>
        <dbReference type="SAM" id="MobiDB-lite"/>
    </source>
</evidence>
<feature type="region of interest" description="Disordered" evidence="8">
    <location>
        <begin position="159"/>
        <end position="182"/>
    </location>
</feature>
<dbReference type="GO" id="GO:0020037">
    <property type="term" value="F:heme binding"/>
    <property type="evidence" value="ECO:0007669"/>
    <property type="project" value="InterPro"/>
</dbReference>
<evidence type="ECO:0000313" key="10">
    <source>
        <dbReference type="EMBL" id="SMF24869.1"/>
    </source>
</evidence>
<dbReference type="Proteomes" id="UP000192911">
    <property type="component" value="Unassembled WGS sequence"/>
</dbReference>
<name>A0A1X7E0P9_TRICW</name>
<accession>A0A1X7E0P9</accession>
<dbReference type="PROSITE" id="PS51007">
    <property type="entry name" value="CYTC"/>
    <property type="match status" value="2"/>
</dbReference>
<evidence type="ECO:0000256" key="5">
    <source>
        <dbReference type="ARBA" id="ARBA00023002"/>
    </source>
</evidence>
<dbReference type="EMBL" id="FXAH01000004">
    <property type="protein sequence ID" value="SMF24869.1"/>
    <property type="molecule type" value="Genomic_DNA"/>
</dbReference>
<protein>
    <submittedName>
        <fullName evidence="10">Cytochrome c peroxidase</fullName>
    </submittedName>
</protein>
<dbReference type="InterPro" id="IPR009056">
    <property type="entry name" value="Cyt_c-like_dom"/>
</dbReference>
<organism evidence="10 11">
    <name type="scientific">Trinickia caryophylli</name>
    <name type="common">Paraburkholderia caryophylli</name>
    <dbReference type="NCBI Taxonomy" id="28094"/>
    <lineage>
        <taxon>Bacteria</taxon>
        <taxon>Pseudomonadati</taxon>
        <taxon>Pseudomonadota</taxon>
        <taxon>Betaproteobacteria</taxon>
        <taxon>Burkholderiales</taxon>
        <taxon>Burkholderiaceae</taxon>
        <taxon>Trinickia</taxon>
    </lineage>
</organism>
<dbReference type="GO" id="GO:0004130">
    <property type="term" value="F:cytochrome-c peroxidase activity"/>
    <property type="evidence" value="ECO:0007669"/>
    <property type="project" value="TreeGrafter"/>
</dbReference>
<feature type="domain" description="Cytochrome c" evidence="9">
    <location>
        <begin position="89"/>
        <end position="246"/>
    </location>
</feature>
<reference evidence="11" key="1">
    <citation type="submission" date="2017-04" db="EMBL/GenBank/DDBJ databases">
        <authorList>
            <person name="Varghese N."/>
            <person name="Submissions S."/>
        </authorList>
    </citation>
    <scope>NUCLEOTIDE SEQUENCE [LARGE SCALE GENOMIC DNA]</scope>
    <source>
        <strain evidence="11">Ballard 720</strain>
    </source>
</reference>
<keyword evidence="3 7" id="KW-0479">Metal-binding</keyword>
<evidence type="ECO:0000256" key="7">
    <source>
        <dbReference type="PROSITE-ProRule" id="PRU00433"/>
    </source>
</evidence>
<dbReference type="GO" id="GO:0030313">
    <property type="term" value="C:cell envelope"/>
    <property type="evidence" value="ECO:0007669"/>
    <property type="project" value="UniProtKB-SubCell"/>
</dbReference>
<evidence type="ECO:0000256" key="2">
    <source>
        <dbReference type="ARBA" id="ARBA00022617"/>
    </source>
</evidence>
<dbReference type="GO" id="GO:0046872">
    <property type="term" value="F:metal ion binding"/>
    <property type="evidence" value="ECO:0007669"/>
    <property type="project" value="UniProtKB-KW"/>
</dbReference>
<evidence type="ECO:0000256" key="1">
    <source>
        <dbReference type="ARBA" id="ARBA00004196"/>
    </source>
</evidence>
<keyword evidence="5" id="KW-0560">Oxidoreductase</keyword>
<dbReference type="GO" id="GO:0009055">
    <property type="term" value="F:electron transfer activity"/>
    <property type="evidence" value="ECO:0007669"/>
    <property type="project" value="InterPro"/>
</dbReference>
<dbReference type="AlphaFoldDB" id="A0A1X7E0P9"/>
<dbReference type="Gene3D" id="1.10.760.10">
    <property type="entry name" value="Cytochrome c-like domain"/>
    <property type="match status" value="2"/>
</dbReference>
<comment type="subcellular location">
    <subcellularLocation>
        <location evidence="1">Cell envelope</location>
    </subcellularLocation>
</comment>
<keyword evidence="4" id="KW-0732">Signal</keyword>
<dbReference type="InterPro" id="IPR051395">
    <property type="entry name" value="Cytochrome_c_Peroxidase/MauG"/>
</dbReference>
<dbReference type="STRING" id="28094.SAMN06295900_104293"/>
<evidence type="ECO:0000256" key="6">
    <source>
        <dbReference type="ARBA" id="ARBA00023004"/>
    </source>
</evidence>
<evidence type="ECO:0000256" key="3">
    <source>
        <dbReference type="ARBA" id="ARBA00022723"/>
    </source>
</evidence>
<keyword evidence="11" id="KW-1185">Reference proteome</keyword>
<feature type="domain" description="Cytochrome c" evidence="9">
    <location>
        <begin position="274"/>
        <end position="449"/>
    </location>
</feature>
<dbReference type="InterPro" id="IPR036909">
    <property type="entry name" value="Cyt_c-like_dom_sf"/>
</dbReference>
<keyword evidence="2 7" id="KW-0349">Heme</keyword>
<evidence type="ECO:0000256" key="4">
    <source>
        <dbReference type="ARBA" id="ARBA00022729"/>
    </source>
</evidence>
<proteinExistence type="predicted"/>
<keyword evidence="10" id="KW-0575">Peroxidase</keyword>
<dbReference type="PANTHER" id="PTHR30600:SF10">
    <property type="entry name" value="BLL6722 PROTEIN"/>
    <property type="match status" value="1"/>
</dbReference>
<evidence type="ECO:0000259" key="9">
    <source>
        <dbReference type="PROSITE" id="PS51007"/>
    </source>
</evidence>
<gene>
    <name evidence="10" type="ORF">SAMN06295900_104293</name>
</gene>
<keyword evidence="6 7" id="KW-0408">Iron</keyword>
<dbReference type="PANTHER" id="PTHR30600">
    <property type="entry name" value="CYTOCHROME C PEROXIDASE-RELATED"/>
    <property type="match status" value="1"/>
</dbReference>
<dbReference type="InterPro" id="IPR004852">
    <property type="entry name" value="Di-haem_cyt_c_peroxidsae"/>
</dbReference>
<sequence>MIRIASRAARAAGATAAAGGLRRWASRMPIVQAAAIVAFVTMGCAPSVAQAPRSGAGGVVRAAAVRAASEAGSDAVPMTRAEVFAAVQAKGELGEKLFSERALSGSGKLACASCHSPAHAFGPPNALAVQLGGSDLRRPGYRAVPSLMYLQSVPAFTEHFHDSDDEGDESVDAGPTGGLTWDGRVDARSAQAAIPLTSSFEMDSTPARVAAAVRAAPYADAFRAAFGARVLDDDQAAFRAVGEALSIYEERPSLFAPFSSKYDAYLAGRAKLTDAELRGLRLFEDERKGNCASCHPSAPAKDGSPPLFTDFGLIALGVPRNRALPANRDPKFYDLGACGPWRTDLAGRDEFCGLFRTPTLRNVATRKTFFHNGAFHSLEDVLHFYVERDTHPKRFYSVVAGRVAKFDDLPKRYWGNVNIEPPFDRHPGDEPALDEREIRDVVAFLRTLDDGYGKARQ</sequence>
<dbReference type="Pfam" id="PF03150">
    <property type="entry name" value="CCP_MauG"/>
    <property type="match status" value="1"/>
</dbReference>
<dbReference type="SUPFAM" id="SSF46626">
    <property type="entry name" value="Cytochrome c"/>
    <property type="match status" value="2"/>
</dbReference>